<evidence type="ECO:0000256" key="8">
    <source>
        <dbReference type="PIRSR" id="PIRSR611782-2"/>
    </source>
</evidence>
<dbReference type="PROSITE" id="PS51257">
    <property type="entry name" value="PROKAR_LIPOPROTEIN"/>
    <property type="match status" value="1"/>
</dbReference>
<feature type="transmembrane region" description="Helical" evidence="9">
    <location>
        <begin position="12"/>
        <end position="33"/>
    </location>
</feature>
<evidence type="ECO:0000256" key="9">
    <source>
        <dbReference type="SAM" id="Phobius"/>
    </source>
</evidence>
<feature type="binding site" evidence="8">
    <location>
        <begin position="249"/>
        <end position="251"/>
    </location>
    <ligand>
        <name>substrate</name>
    </ligand>
</feature>
<evidence type="ECO:0000256" key="1">
    <source>
        <dbReference type="ARBA" id="ARBA00010541"/>
    </source>
</evidence>
<dbReference type="GO" id="GO:0004252">
    <property type="term" value="F:serine-type endopeptidase activity"/>
    <property type="evidence" value="ECO:0007669"/>
    <property type="project" value="InterPro"/>
</dbReference>
<evidence type="ECO:0000256" key="7">
    <source>
        <dbReference type="PIRSR" id="PIRSR611782-1"/>
    </source>
</evidence>
<dbReference type="Pfam" id="PF13180">
    <property type="entry name" value="PDZ_2"/>
    <property type="match status" value="1"/>
</dbReference>
<dbReference type="AlphaFoldDB" id="E1R3B9"/>
<evidence type="ECO:0000256" key="4">
    <source>
        <dbReference type="ARBA" id="ARBA00022737"/>
    </source>
</evidence>
<keyword evidence="3" id="KW-0732">Signal</keyword>
<feature type="active site" description="Charge relay system" evidence="7">
    <location>
        <position position="251"/>
    </location>
</feature>
<feature type="binding site" evidence="8">
    <location>
        <position position="147"/>
    </location>
    <ligand>
        <name>substrate</name>
    </ligand>
</feature>
<comment type="similarity">
    <text evidence="1">Belongs to the peptidase S1C family.</text>
</comment>
<feature type="binding site" evidence="8">
    <location>
        <begin position="267"/>
        <end position="271"/>
    </location>
    <ligand>
        <name>substrate</name>
    </ligand>
</feature>
<feature type="active site" description="Charge relay system" evidence="7">
    <location>
        <position position="147"/>
    </location>
</feature>
<dbReference type="Gene3D" id="2.40.10.120">
    <property type="match status" value="1"/>
</dbReference>
<reference evidence="11 12" key="1">
    <citation type="journal article" date="2010" name="Stand. Genomic Sci.">
        <title>Complete genome sequence of Spirochaeta smaragdinae type strain (SEBR 4228).</title>
        <authorList>
            <person name="Mavromatis K."/>
            <person name="Yasawong M."/>
            <person name="Chertkov O."/>
            <person name="Lapidus A."/>
            <person name="Lucas S."/>
            <person name="Nolan M."/>
            <person name="Del Rio T.G."/>
            <person name="Tice H."/>
            <person name="Cheng J.F."/>
            <person name="Pitluck S."/>
            <person name="Liolios K."/>
            <person name="Ivanova N."/>
            <person name="Tapia R."/>
            <person name="Han C."/>
            <person name="Bruce D."/>
            <person name="Goodwin L."/>
            <person name="Pati A."/>
            <person name="Chen A."/>
            <person name="Palaniappan K."/>
            <person name="Land M."/>
            <person name="Hauser L."/>
            <person name="Chang Y.J."/>
            <person name="Jeffries C.D."/>
            <person name="Detter J.C."/>
            <person name="Rohde M."/>
            <person name="Brambilla E."/>
            <person name="Spring S."/>
            <person name="Goker M."/>
            <person name="Sikorski J."/>
            <person name="Woyke T."/>
            <person name="Bristow J."/>
            <person name="Eisen J.A."/>
            <person name="Markowitz V."/>
            <person name="Hugenholtz P."/>
            <person name="Klenk H.P."/>
            <person name="Kyrpides N.C."/>
        </authorList>
    </citation>
    <scope>NUCLEOTIDE SEQUENCE [LARGE SCALE GENOMIC DNA]</scope>
    <source>
        <strain evidence="12">DSM 11293 / JCM 15392 / SEBR 4228</strain>
    </source>
</reference>
<dbReference type="PANTHER" id="PTHR22939">
    <property type="entry name" value="SERINE PROTEASE FAMILY S1C HTRA-RELATED"/>
    <property type="match status" value="1"/>
</dbReference>
<feature type="binding site" evidence="8">
    <location>
        <position position="177"/>
    </location>
    <ligand>
        <name>substrate</name>
    </ligand>
</feature>
<dbReference type="eggNOG" id="COG0265">
    <property type="taxonomic scope" value="Bacteria"/>
</dbReference>
<dbReference type="EMBL" id="CP002116">
    <property type="protein sequence ID" value="ADK81550.1"/>
    <property type="molecule type" value="Genomic_DNA"/>
</dbReference>
<dbReference type="Proteomes" id="UP000002318">
    <property type="component" value="Chromosome"/>
</dbReference>
<dbReference type="PROSITE" id="PS50106">
    <property type="entry name" value="PDZ"/>
    <property type="match status" value="1"/>
</dbReference>
<dbReference type="Gene3D" id="2.30.42.10">
    <property type="match status" value="2"/>
</dbReference>
<keyword evidence="2 11" id="KW-0645">Protease</keyword>
<keyword evidence="9" id="KW-1133">Transmembrane helix</keyword>
<evidence type="ECO:0000313" key="11">
    <source>
        <dbReference type="EMBL" id="ADK81550.1"/>
    </source>
</evidence>
<evidence type="ECO:0000256" key="6">
    <source>
        <dbReference type="ARBA" id="ARBA00022825"/>
    </source>
</evidence>
<dbReference type="KEGG" id="ssm:Spirs_2436"/>
<dbReference type="InterPro" id="IPR001940">
    <property type="entry name" value="Peptidase_S1C"/>
</dbReference>
<dbReference type="RefSeq" id="WP_013255013.1">
    <property type="nucleotide sequence ID" value="NC_014364.1"/>
</dbReference>
<gene>
    <name evidence="11" type="ordered locus">Spirs_2436</name>
</gene>
<dbReference type="STRING" id="573413.Spirs_2436"/>
<accession>E1R3B9</accession>
<sequence>MNGKKLFRSKNFFVFNLLLVGLVAGFVVSMITFGCSTRLSSGETAYAQEKQADPIQVPPSMEEMQNSFRAVARKSLPVVVEVKVVEVVKQAVPQSRGWPWDFLFPDQQNNNQGQQQPQEREYRNQGLGSGVIVRNNGNTHYVLTNNHVAGKADEIKVVLNDGREYPAKLVGADERMDLAMVSFDAKEDIPVAEIGDSDELQVGDWVIAVGSPFGFVSSVTAGIVSAKGRSGPQNNISDFIQTDAAINQGNSGGALMNIYGQVVGINTWIAAPSGGSVGLGFAIPINNAKKAIDDFIDKGEIEYGWLGVTVSELYPGMEESMGIDNQKGAFIQNVYIDSPAAKGGIEPGDFVTAIDNRSVRSRDDLVRMVGELTAGSSVDFDIIRDGKKITLKVKIGKRENSEAIAGNMSKLWPGLTVIGLDEDVRNELKINAKENGVVVVGVEKGTKPYVAGIRNYDLIYRINDTQINNVGDFYDAMNDKNVKEYKIYYKREGSEFFAGIVR</sequence>
<dbReference type="Pfam" id="PF13365">
    <property type="entry name" value="Trypsin_2"/>
    <property type="match status" value="1"/>
</dbReference>
<dbReference type="NCBIfam" id="TIGR02037">
    <property type="entry name" value="degP_htrA_DO"/>
    <property type="match status" value="1"/>
</dbReference>
<dbReference type="PRINTS" id="PR00834">
    <property type="entry name" value="PROTEASES2C"/>
</dbReference>
<dbReference type="OrthoDB" id="9758917at2"/>
<dbReference type="GO" id="GO:0006508">
    <property type="term" value="P:proteolysis"/>
    <property type="evidence" value="ECO:0007669"/>
    <property type="project" value="UniProtKB-KW"/>
</dbReference>
<feature type="active site" description="Charge relay system" evidence="7">
    <location>
        <position position="177"/>
    </location>
</feature>
<evidence type="ECO:0000256" key="2">
    <source>
        <dbReference type="ARBA" id="ARBA00022670"/>
    </source>
</evidence>
<dbReference type="SUPFAM" id="SSF50494">
    <property type="entry name" value="Trypsin-like serine proteases"/>
    <property type="match status" value="1"/>
</dbReference>
<keyword evidence="5 11" id="KW-0378">Hydrolase</keyword>
<evidence type="ECO:0000313" key="12">
    <source>
        <dbReference type="Proteomes" id="UP000002318"/>
    </source>
</evidence>
<dbReference type="InterPro" id="IPR011782">
    <property type="entry name" value="Pept_S1C_Do"/>
</dbReference>
<keyword evidence="12" id="KW-1185">Reference proteome</keyword>
<dbReference type="EC" id="3.4.21.108" evidence="11"/>
<dbReference type="PANTHER" id="PTHR22939:SF129">
    <property type="entry name" value="SERINE PROTEASE HTRA2, MITOCHONDRIAL"/>
    <property type="match status" value="1"/>
</dbReference>
<dbReference type="HOGENOM" id="CLU_020120_1_0_12"/>
<name>E1R3B9_SEDSS</name>
<keyword evidence="9" id="KW-0472">Membrane</keyword>
<keyword evidence="6" id="KW-0720">Serine protease</keyword>
<evidence type="ECO:0000256" key="3">
    <source>
        <dbReference type="ARBA" id="ARBA00022729"/>
    </source>
</evidence>
<evidence type="ECO:0000256" key="5">
    <source>
        <dbReference type="ARBA" id="ARBA00022801"/>
    </source>
</evidence>
<dbReference type="InterPro" id="IPR001478">
    <property type="entry name" value="PDZ"/>
</dbReference>
<protein>
    <submittedName>
        <fullName evidence="11">Protease Do</fullName>
        <ecNumber evidence="11">3.4.21.108</ecNumber>
    </submittedName>
</protein>
<organism evidence="11 12">
    <name type="scientific">Sediminispirochaeta smaragdinae (strain DSM 11293 / JCM 15392 / SEBR 4228)</name>
    <name type="common">Spirochaeta smaragdinae</name>
    <dbReference type="NCBI Taxonomy" id="573413"/>
    <lineage>
        <taxon>Bacteria</taxon>
        <taxon>Pseudomonadati</taxon>
        <taxon>Spirochaetota</taxon>
        <taxon>Spirochaetia</taxon>
        <taxon>Spirochaetales</taxon>
        <taxon>Spirochaetaceae</taxon>
        <taxon>Sediminispirochaeta</taxon>
    </lineage>
</organism>
<proteinExistence type="inferred from homology"/>
<keyword evidence="4" id="KW-0677">Repeat</keyword>
<keyword evidence="9" id="KW-0812">Transmembrane</keyword>
<dbReference type="SUPFAM" id="SSF50156">
    <property type="entry name" value="PDZ domain-like"/>
    <property type="match status" value="2"/>
</dbReference>
<evidence type="ECO:0000259" key="10">
    <source>
        <dbReference type="PROSITE" id="PS50106"/>
    </source>
</evidence>
<dbReference type="SMART" id="SM00228">
    <property type="entry name" value="PDZ"/>
    <property type="match status" value="2"/>
</dbReference>
<dbReference type="InterPro" id="IPR009003">
    <property type="entry name" value="Peptidase_S1_PA"/>
</dbReference>
<dbReference type="InterPro" id="IPR036034">
    <property type="entry name" value="PDZ_sf"/>
</dbReference>
<feature type="domain" description="PDZ" evidence="10">
    <location>
        <begin position="297"/>
        <end position="361"/>
    </location>
</feature>